<dbReference type="InterPro" id="IPR047629">
    <property type="entry name" value="IS1182_transpos"/>
</dbReference>
<comment type="caution">
    <text evidence="4">The sequence shown here is derived from an EMBL/GenBank/DDBJ whole genome shotgun (WGS) entry which is preliminary data.</text>
</comment>
<feature type="domain" description="Transposase InsH N-terminal" evidence="2">
    <location>
        <begin position="18"/>
        <end position="115"/>
    </location>
</feature>
<dbReference type="PANTHER" id="PTHR33408">
    <property type="entry name" value="TRANSPOSASE"/>
    <property type="match status" value="1"/>
</dbReference>
<proteinExistence type="predicted"/>
<feature type="domain" description="Transposase DDE" evidence="3">
    <location>
        <begin position="321"/>
        <end position="440"/>
    </location>
</feature>
<reference evidence="4 5" key="1">
    <citation type="submission" date="2018-11" db="EMBL/GenBank/DDBJ databases">
        <title>Species Designations Belie Phenotypic and Genotypic Heterogeneity in Oral Streptococci.</title>
        <authorList>
            <person name="Velsko I."/>
        </authorList>
    </citation>
    <scope>NUCLEOTIDE SEQUENCE [LARGE SCALE GENOMIC DNA]</scope>
    <source>
        <strain evidence="4 5">BCC42</strain>
    </source>
</reference>
<dbReference type="InterPro" id="IPR008490">
    <property type="entry name" value="Transposase_InsH_N"/>
</dbReference>
<evidence type="ECO:0000313" key="5">
    <source>
        <dbReference type="Proteomes" id="UP000273998"/>
    </source>
</evidence>
<dbReference type="PANTHER" id="PTHR33408:SF2">
    <property type="entry name" value="TRANSPOSASE DDE DOMAIN-CONTAINING PROTEIN"/>
    <property type="match status" value="1"/>
</dbReference>
<dbReference type="Proteomes" id="UP000273998">
    <property type="component" value="Unassembled WGS sequence"/>
</dbReference>
<evidence type="ECO:0000259" key="3">
    <source>
        <dbReference type="Pfam" id="PF13751"/>
    </source>
</evidence>
<dbReference type="Pfam" id="PF05598">
    <property type="entry name" value="DUF772"/>
    <property type="match status" value="1"/>
</dbReference>
<dbReference type="EMBL" id="RJNF01000019">
    <property type="protein sequence ID" value="RSI56564.1"/>
    <property type="molecule type" value="Genomic_DNA"/>
</dbReference>
<feature type="region of interest" description="Disordered" evidence="1">
    <location>
        <begin position="194"/>
        <end position="213"/>
    </location>
</feature>
<name>A0AAX1YAA0_STRSL</name>
<dbReference type="AlphaFoldDB" id="A0AAX1YAA0"/>
<dbReference type="NCBIfam" id="NF033551">
    <property type="entry name" value="transpos_IS1182"/>
    <property type="match status" value="1"/>
</dbReference>
<gene>
    <name evidence="4" type="ORF">D8867_07275</name>
</gene>
<protein>
    <submittedName>
        <fullName evidence="4">Transposase DDE domain protein</fullName>
    </submittedName>
</protein>
<evidence type="ECO:0000259" key="2">
    <source>
        <dbReference type="Pfam" id="PF05598"/>
    </source>
</evidence>
<evidence type="ECO:0000256" key="1">
    <source>
        <dbReference type="SAM" id="MobiDB-lite"/>
    </source>
</evidence>
<accession>A0AAX1YAA0</accession>
<evidence type="ECO:0000313" key="4">
    <source>
        <dbReference type="EMBL" id="RSI56564.1"/>
    </source>
</evidence>
<dbReference type="RefSeq" id="WP_125411900.1">
    <property type="nucleotide sequence ID" value="NZ_JAPVYM010000002.1"/>
</dbReference>
<organism evidence="4 5">
    <name type="scientific">Streptococcus salivarius</name>
    <dbReference type="NCBI Taxonomy" id="1304"/>
    <lineage>
        <taxon>Bacteria</taxon>
        <taxon>Bacillati</taxon>
        <taxon>Bacillota</taxon>
        <taxon>Bacilli</taxon>
        <taxon>Lactobacillales</taxon>
        <taxon>Streptococcaceae</taxon>
        <taxon>Streptococcus</taxon>
    </lineage>
</organism>
<dbReference type="Pfam" id="PF13751">
    <property type="entry name" value="DDE_Tnp_1_6"/>
    <property type="match status" value="1"/>
</dbReference>
<dbReference type="InterPro" id="IPR025668">
    <property type="entry name" value="Tnp_DDE_dom"/>
</dbReference>
<sequence>MFHKENPEYNRRQVGFYTLDELVPKDHFLRKVEETIDFSFIYDLVEDSYSSDNGRPSLDPVLLVKIPLIQCFYGIRSMRQTIKDIEVNTAYRWFLGLSLDDKVPHFTTYGKNYSRRFENKEVLAHIFSHVLHHVLEAGLIDPSEIFIDGTHIKAAANNHKYKTVVIDQKAKFMSEQLEIEINLDRKKHAKKFLKPAKKGEAKPKKQSTTDPDSGWFHKGEHKEVFAYNAQVACDKHGWALAYTVEAGNIHDSQAFSALFVKLEPFSPEFIIADSGYKTPSIAKFLLEKGITPVFPYTRPRGKKDFLRPKDFVYDEHFDCYLCPENHVLTYRTTTREGYREYKSNPKICKTCPLLAICTESRQHQKVVVRHIWKDALEVCEDIRHQSGMKERYQHRKETIERLFGTAKEYHNLRYTREKGKSKMEAKVGLTLACLNIKKLVKMMTGKTYNFTQISQYYWIIGELGKNIKKTNIKNDVCLHSELRSMKASKFFCFY</sequence>